<dbReference type="AlphaFoldDB" id="U2MMX9"/>
<dbReference type="RefSeq" id="WP_021584162.1">
    <property type="nucleotide sequence ID" value="NZ_AWET01000036.1"/>
</dbReference>
<dbReference type="Proteomes" id="UP000016600">
    <property type="component" value="Unassembled WGS sequence"/>
</dbReference>
<accession>U2MMX9</accession>
<gene>
    <name evidence="3" type="ORF">HMPREF1218_0591</name>
</gene>
<keyword evidence="4" id="KW-1185">Reference proteome</keyword>
<keyword evidence="2" id="KW-0812">Transmembrane</keyword>
<keyword evidence="2" id="KW-0472">Membrane</keyword>
<sequence>MMNEQKMERLLRMAEHPELYDDRELEELMRDEECREVYELMVELGASRGPSKEKEMQSSSQSLQGRGTLGSKRLDKSSFLQEWEDVRPERLAGKRAMKIRWKMAAMFVGVVMMAGFVFAAIHLATRHRQSDVRQMVVIQQVKKRNQASHRQDFVKSSSPERRPGEVALPDLLSAIAAHYHLTVEYKNERVRQLRLFFKWDKTRSIEEIVADLNHFEHIHLTLEGQKLTVE</sequence>
<dbReference type="EMBL" id="AWET01000036">
    <property type="protein sequence ID" value="ERK00604.1"/>
    <property type="molecule type" value="Genomic_DNA"/>
</dbReference>
<proteinExistence type="predicted"/>
<keyword evidence="2" id="KW-1133">Transmembrane helix</keyword>
<dbReference type="PATRIC" id="fig|1081904.3.peg.1633"/>
<evidence type="ECO:0000256" key="1">
    <source>
        <dbReference type="SAM" id="MobiDB-lite"/>
    </source>
</evidence>
<protein>
    <recommendedName>
        <fullName evidence="5">Protein FecR C-terminal domain-containing protein</fullName>
    </recommendedName>
</protein>
<comment type="caution">
    <text evidence="3">The sequence shown here is derived from an EMBL/GenBank/DDBJ whole genome shotgun (WGS) entry which is preliminary data.</text>
</comment>
<reference evidence="3 4" key="1">
    <citation type="submission" date="2013-08" db="EMBL/GenBank/DDBJ databases">
        <authorList>
            <person name="Durkin A.S."/>
            <person name="Haft D.R."/>
            <person name="McCorrison J."/>
            <person name="Torralba M."/>
            <person name="Gillis M."/>
            <person name="Haft D.H."/>
            <person name="Methe B."/>
            <person name="Sutton G."/>
            <person name="Nelson K.E."/>
        </authorList>
    </citation>
    <scope>NUCLEOTIDE SEQUENCE [LARGE SCALE GENOMIC DNA]</scope>
    <source>
        <strain evidence="3 4">F0068</strain>
    </source>
</reference>
<evidence type="ECO:0000313" key="4">
    <source>
        <dbReference type="Proteomes" id="UP000016600"/>
    </source>
</evidence>
<evidence type="ECO:0008006" key="5">
    <source>
        <dbReference type="Google" id="ProtNLM"/>
    </source>
</evidence>
<feature type="region of interest" description="Disordered" evidence="1">
    <location>
        <begin position="47"/>
        <end position="71"/>
    </location>
</feature>
<name>U2MMX9_9BACT</name>
<feature type="transmembrane region" description="Helical" evidence="2">
    <location>
        <begin position="104"/>
        <end position="124"/>
    </location>
</feature>
<evidence type="ECO:0000313" key="3">
    <source>
        <dbReference type="EMBL" id="ERK00604.1"/>
    </source>
</evidence>
<evidence type="ECO:0000256" key="2">
    <source>
        <dbReference type="SAM" id="Phobius"/>
    </source>
</evidence>
<organism evidence="3 4">
    <name type="scientific">Hoylesella pleuritidis F0068</name>
    <dbReference type="NCBI Taxonomy" id="1081904"/>
    <lineage>
        <taxon>Bacteria</taxon>
        <taxon>Pseudomonadati</taxon>
        <taxon>Bacteroidota</taxon>
        <taxon>Bacteroidia</taxon>
        <taxon>Bacteroidales</taxon>
        <taxon>Prevotellaceae</taxon>
        <taxon>Hoylesella</taxon>
    </lineage>
</organism>